<protein>
    <recommendedName>
        <fullName evidence="4">DNA-directed RNA polymerase specialized sigma24 family protein</fullName>
    </recommendedName>
</protein>
<dbReference type="RefSeq" id="WP_326017002.1">
    <property type="nucleotide sequence ID" value="NZ_JAOZYC010000108.1"/>
</dbReference>
<dbReference type="EMBL" id="JAOZYC010000108">
    <property type="protein sequence ID" value="MEB8339120.1"/>
    <property type="molecule type" value="Genomic_DNA"/>
</dbReference>
<comment type="caution">
    <text evidence="2">The sequence shown here is derived from an EMBL/GenBank/DDBJ whole genome shotgun (WGS) entry which is preliminary data.</text>
</comment>
<reference evidence="2 3" key="1">
    <citation type="submission" date="2022-10" db="EMBL/GenBank/DDBJ databases">
        <authorList>
            <person name="Xie J."/>
            <person name="Shen N."/>
        </authorList>
    </citation>
    <scope>NUCLEOTIDE SEQUENCE [LARGE SCALE GENOMIC DNA]</scope>
    <source>
        <strain evidence="2 3">YIM65594</strain>
    </source>
</reference>
<keyword evidence="3" id="KW-1185">Reference proteome</keyword>
<organism evidence="2 3">
    <name type="scientific">Streptomyces endophyticus</name>
    <dbReference type="NCBI Taxonomy" id="714166"/>
    <lineage>
        <taxon>Bacteria</taxon>
        <taxon>Bacillati</taxon>
        <taxon>Actinomycetota</taxon>
        <taxon>Actinomycetes</taxon>
        <taxon>Kitasatosporales</taxon>
        <taxon>Streptomycetaceae</taxon>
        <taxon>Streptomyces</taxon>
    </lineage>
</organism>
<proteinExistence type="predicted"/>
<evidence type="ECO:0000256" key="1">
    <source>
        <dbReference type="SAM" id="MobiDB-lite"/>
    </source>
</evidence>
<feature type="region of interest" description="Disordered" evidence="1">
    <location>
        <begin position="310"/>
        <end position="331"/>
    </location>
</feature>
<feature type="region of interest" description="Disordered" evidence="1">
    <location>
        <begin position="245"/>
        <end position="271"/>
    </location>
</feature>
<dbReference type="Proteomes" id="UP001354931">
    <property type="component" value="Unassembled WGS sequence"/>
</dbReference>
<accession>A0ABU6F6Y3</accession>
<evidence type="ECO:0000313" key="3">
    <source>
        <dbReference type="Proteomes" id="UP001354931"/>
    </source>
</evidence>
<evidence type="ECO:0008006" key="4">
    <source>
        <dbReference type="Google" id="ProtNLM"/>
    </source>
</evidence>
<gene>
    <name evidence="2" type="ORF">OKJ99_16630</name>
</gene>
<name>A0ABU6F6Y3_9ACTN</name>
<sequence length="652" mass="68694">MPQLRRDSIIPRSRIATDQAEAALLEEYTGLVRLAYLTLPAAFTRHRRVLLAHTAVQRSLPGRRASFVPGPRVPDGAADTATDALRVRILRAALSVGHRPTGWPGALPPPRTLLPRLPVVWGLRLFPRAGGAQEVALVRALAGASAAARAAFVLRHIDSMGADRATALLAAAGVADAGSAVRESVGLDAEAGPAAAALLRSQEFDACSVQTRPTDLLRRARRTRAALAVGAVAVVAAAALLTPDSAPRRETTGGGDPVRASSVAGDLTRAGRDSWADTSRVDFTAWPARGDRSGDTSLLDRALDAWAEPSGAVRVSRTPDTPADAPPRAPQLLFAGDVDGRTVVLLSDGERLARYTAPDGDGPAGLALARVDDADVTTAAAVVLTRDHGSARYLTAPWITEAATRDLLRPDTPGRPLEVSHDGVTDPVPVAPADGCARRPVLQLRSSPRIVENHSFLLADLGGLSPVHLTYTPPPGHGTPPPRQPREATGSQALVAWARTACRLQPWRGGAVRAVNAWDFAEQRLPKDAGRAVWSCVRASTWRGPGDVALLLRAPAAAAEPAHLVGRARATAACSRFGQHVVADTRWKSPDGHWYLLAAGSRAVTRIEASGAVTASHKGRTLAVRAPEHGTVRVAARLDTGERLKEVPPERP</sequence>
<evidence type="ECO:0000313" key="2">
    <source>
        <dbReference type="EMBL" id="MEB8339120.1"/>
    </source>
</evidence>